<dbReference type="PROSITE" id="PS50932">
    <property type="entry name" value="HTH_LACI_2"/>
    <property type="match status" value="1"/>
</dbReference>
<keyword evidence="7" id="KW-1185">Reference proteome</keyword>
<dbReference type="CDD" id="cd06273">
    <property type="entry name" value="PBP1_LacI-like"/>
    <property type="match status" value="1"/>
</dbReference>
<dbReference type="PANTHER" id="PTHR30146:SF138">
    <property type="entry name" value="TRANSCRIPTIONAL REGULATORY PROTEIN"/>
    <property type="match status" value="1"/>
</dbReference>
<feature type="domain" description="HTH lacI-type" evidence="5">
    <location>
        <begin position="22"/>
        <end position="76"/>
    </location>
</feature>
<dbReference type="GO" id="GO:0003700">
    <property type="term" value="F:DNA-binding transcription factor activity"/>
    <property type="evidence" value="ECO:0007669"/>
    <property type="project" value="TreeGrafter"/>
</dbReference>
<protein>
    <submittedName>
        <fullName evidence="6">Transcriptional regulator</fullName>
    </submittedName>
</protein>
<keyword evidence="1" id="KW-0805">Transcription regulation</keyword>
<sequence length="357" mass="38186">MDADTPAPRRRARRRPAGPDRVSARDVARHAGVSIATVSRVLNDSGPVADRVRRLVAQAIDELGYTPNAAARALVRSRSETIGAVVPTLENATFAIAVEALQSRLRQAGYTLLLASSGYDRSNESTQVRALLARGVEGVMVVGGAHDPEIEQLCAARGVPLVQTWTLRPDVACVGFDNRAVGRQLADYLLDLGHRQIGVVAGVTRGNDRAAERVAGITEALAARGLDLPREQLIERPYRIAEGQIGLRALLASEPRPTAVICGNDLLAFGAMLEARKRGIRVPDELSIAGIDDLEFAADLDPPLTTIRVPAEEIGRRSAEYLIDRLDGQTVATVTEVATSLIVRGSTGPAPQRGDRE</sequence>
<dbReference type="Pfam" id="PF00356">
    <property type="entry name" value="LacI"/>
    <property type="match status" value="1"/>
</dbReference>
<evidence type="ECO:0000313" key="7">
    <source>
        <dbReference type="Proteomes" id="UP000630353"/>
    </source>
</evidence>
<dbReference type="Gene3D" id="1.10.260.40">
    <property type="entry name" value="lambda repressor-like DNA-binding domains"/>
    <property type="match status" value="1"/>
</dbReference>
<dbReference type="InterPro" id="IPR028082">
    <property type="entry name" value="Peripla_BP_I"/>
</dbReference>
<dbReference type="CDD" id="cd01392">
    <property type="entry name" value="HTH_LacI"/>
    <property type="match status" value="1"/>
</dbReference>
<dbReference type="PRINTS" id="PR00036">
    <property type="entry name" value="HTHLACI"/>
</dbReference>
<dbReference type="InterPro" id="IPR046335">
    <property type="entry name" value="LacI/GalR-like_sensor"/>
</dbReference>
<dbReference type="Proteomes" id="UP000630353">
    <property type="component" value="Unassembled WGS sequence"/>
</dbReference>
<dbReference type="Gene3D" id="3.40.50.2300">
    <property type="match status" value="2"/>
</dbReference>
<dbReference type="SUPFAM" id="SSF53822">
    <property type="entry name" value="Periplasmic binding protein-like I"/>
    <property type="match status" value="1"/>
</dbReference>
<keyword evidence="3" id="KW-0804">Transcription</keyword>
<dbReference type="EMBL" id="BMZS01000001">
    <property type="protein sequence ID" value="GHD41342.1"/>
    <property type="molecule type" value="Genomic_DNA"/>
</dbReference>
<evidence type="ECO:0000256" key="2">
    <source>
        <dbReference type="ARBA" id="ARBA00023125"/>
    </source>
</evidence>
<dbReference type="AlphaFoldDB" id="A0A918XPE5"/>
<name>A0A918XPE5_9PROT</name>
<evidence type="ECO:0000313" key="6">
    <source>
        <dbReference type="EMBL" id="GHD41342.1"/>
    </source>
</evidence>
<proteinExistence type="predicted"/>
<dbReference type="GO" id="GO:0000976">
    <property type="term" value="F:transcription cis-regulatory region binding"/>
    <property type="evidence" value="ECO:0007669"/>
    <property type="project" value="TreeGrafter"/>
</dbReference>
<dbReference type="InterPro" id="IPR000843">
    <property type="entry name" value="HTH_LacI"/>
</dbReference>
<evidence type="ECO:0000256" key="1">
    <source>
        <dbReference type="ARBA" id="ARBA00023015"/>
    </source>
</evidence>
<dbReference type="InterPro" id="IPR010982">
    <property type="entry name" value="Lambda_DNA-bd_dom_sf"/>
</dbReference>
<dbReference type="SUPFAM" id="SSF47413">
    <property type="entry name" value="lambda repressor-like DNA-binding domains"/>
    <property type="match status" value="1"/>
</dbReference>
<feature type="region of interest" description="Disordered" evidence="4">
    <location>
        <begin position="1"/>
        <end position="26"/>
    </location>
</feature>
<reference evidence="6" key="2">
    <citation type="submission" date="2020-09" db="EMBL/GenBank/DDBJ databases">
        <authorList>
            <person name="Sun Q."/>
            <person name="Kim S."/>
        </authorList>
    </citation>
    <scope>NUCLEOTIDE SEQUENCE</scope>
    <source>
        <strain evidence="6">KCTC 42651</strain>
    </source>
</reference>
<dbReference type="PANTHER" id="PTHR30146">
    <property type="entry name" value="LACI-RELATED TRANSCRIPTIONAL REPRESSOR"/>
    <property type="match status" value="1"/>
</dbReference>
<evidence type="ECO:0000259" key="5">
    <source>
        <dbReference type="PROSITE" id="PS50932"/>
    </source>
</evidence>
<dbReference type="RefSeq" id="WP_189987378.1">
    <property type="nucleotide sequence ID" value="NZ_BMZS01000001.1"/>
</dbReference>
<evidence type="ECO:0000256" key="3">
    <source>
        <dbReference type="ARBA" id="ARBA00023163"/>
    </source>
</evidence>
<dbReference type="Pfam" id="PF13377">
    <property type="entry name" value="Peripla_BP_3"/>
    <property type="match status" value="1"/>
</dbReference>
<dbReference type="SMART" id="SM00354">
    <property type="entry name" value="HTH_LACI"/>
    <property type="match status" value="1"/>
</dbReference>
<organism evidence="6 7">
    <name type="scientific">Thalassobaculum fulvum</name>
    <dbReference type="NCBI Taxonomy" id="1633335"/>
    <lineage>
        <taxon>Bacteria</taxon>
        <taxon>Pseudomonadati</taxon>
        <taxon>Pseudomonadota</taxon>
        <taxon>Alphaproteobacteria</taxon>
        <taxon>Rhodospirillales</taxon>
        <taxon>Thalassobaculaceae</taxon>
        <taxon>Thalassobaculum</taxon>
    </lineage>
</organism>
<gene>
    <name evidence="6" type="ORF">GCM10017083_05640</name>
</gene>
<accession>A0A918XPE5</accession>
<evidence type="ECO:0000256" key="4">
    <source>
        <dbReference type="SAM" id="MobiDB-lite"/>
    </source>
</evidence>
<keyword evidence="2" id="KW-0238">DNA-binding</keyword>
<comment type="caution">
    <text evidence="6">The sequence shown here is derived from an EMBL/GenBank/DDBJ whole genome shotgun (WGS) entry which is preliminary data.</text>
</comment>
<reference evidence="6" key="1">
    <citation type="journal article" date="2014" name="Int. J. Syst. Evol. Microbiol.">
        <title>Complete genome sequence of Corynebacterium casei LMG S-19264T (=DSM 44701T), isolated from a smear-ripened cheese.</title>
        <authorList>
            <consortium name="US DOE Joint Genome Institute (JGI-PGF)"/>
            <person name="Walter F."/>
            <person name="Albersmeier A."/>
            <person name="Kalinowski J."/>
            <person name="Ruckert C."/>
        </authorList>
    </citation>
    <scope>NUCLEOTIDE SEQUENCE</scope>
    <source>
        <strain evidence="6">KCTC 42651</strain>
    </source>
</reference>